<sequence>MNNYNNFFVKFSNQNFADFYNSDVLSDISITLTDNLKTVSLKLHRIVLFANCKFFKGMFSGFNESIQQENIIKVPNIDISCDIIKQMYGINLSEFNRDWKYMLRYYKCCDYFMLESPFPENINVRRCEFDELLDLVDEIGYNKKTIKILAQNIPINYDITNLPSDLLSELLNYIDVNSFVFVKDSSIFLVNNNDIPKHLTNTESTVICYVPNLNRLFFERYNCLNFMDLDTKFVQQINLNNVGIINSMLCDHNTNNLIINYKSKEENFESKIEIFDTDKLKFIKTIYKTNKYEINNVCLSKDFSKLAFTSSKTTIHPYVCIENIHVYNIVTEELYDFPDEFHNKIHCLTFMNNDKDFIYYTYTIKDNHYEIHTCVNKTHHNIFRAKIIVYMGLYLDKYILLNTDYDMTIISLDGSCIGKIRDFVGKYIIAPNNSIICYGYNTKSFDISQIIDNLEEGKKIKITSFGVSCGGIKNILFVNDKNRLKRRIEDYLGSVSKTIN</sequence>
<feature type="domain" description="F-box" evidence="3">
    <location>
        <begin position="156"/>
        <end position="199"/>
    </location>
</feature>
<dbReference type="Proteomes" id="UP000240461">
    <property type="component" value="Segment"/>
</dbReference>
<dbReference type="Gene3D" id="3.30.710.10">
    <property type="entry name" value="Potassium Channel Kv1.1, Chain A"/>
    <property type="match status" value="1"/>
</dbReference>
<comment type="similarity">
    <text evidence="1">Belongs to the mimivirus BTB/WD family.</text>
</comment>
<protein>
    <submittedName>
        <fullName evidence="4">BTB/POZ domain-containing protein</fullName>
    </submittedName>
</protein>
<dbReference type="SUPFAM" id="SSF75011">
    <property type="entry name" value="3-carboxy-cis,cis-mucoante lactonizing enzyme"/>
    <property type="match status" value="1"/>
</dbReference>
<evidence type="ECO:0000256" key="1">
    <source>
        <dbReference type="ARBA" id="ARBA00006497"/>
    </source>
</evidence>
<dbReference type="PROSITE" id="PS50097">
    <property type="entry name" value="BTB"/>
    <property type="match status" value="1"/>
</dbReference>
<evidence type="ECO:0000259" key="3">
    <source>
        <dbReference type="PROSITE" id="PS50181"/>
    </source>
</evidence>
<feature type="domain" description="BTB" evidence="2">
    <location>
        <begin position="26"/>
        <end position="88"/>
    </location>
</feature>
<organism evidence="4 5">
    <name type="scientific">Acanthamoeba polyphaga mimivirus Kroon</name>
    <dbReference type="NCBI Taxonomy" id="3069720"/>
    <lineage>
        <taxon>Viruses</taxon>
        <taxon>Varidnaviria</taxon>
        <taxon>Bamfordvirae</taxon>
        <taxon>Nucleocytoviricota</taxon>
        <taxon>Megaviricetes</taxon>
        <taxon>Imitervirales</taxon>
        <taxon>Mimiviridae</taxon>
        <taxon>Megamimivirinae</taxon>
        <taxon>Mimivirus</taxon>
        <taxon>Mimivirus lagoaense</taxon>
    </lineage>
</organism>
<dbReference type="InterPro" id="IPR001810">
    <property type="entry name" value="F-box_dom"/>
</dbReference>
<accession>A0A0G2Y9K4</accession>
<reference evidence="4 5" key="1">
    <citation type="submission" date="2014-10" db="EMBL/GenBank/DDBJ databases">
        <title>Pan-genome analysis of Brazilian lineage A amoebal mimiviruses.</title>
        <authorList>
            <person name="Assis F.L."/>
            <person name="Abrahao J.S."/>
            <person name="Kroon E.G."/>
            <person name="Dornas F.P."/>
            <person name="Andrade K.R."/>
            <person name="Borato P.V.M."/>
            <person name="Pilotto M.R."/>
            <person name="Benamar S."/>
            <person name="LaScola B."/>
            <person name="Colson P."/>
        </authorList>
    </citation>
    <scope>NUCLEOTIDE SEQUENCE [LARGE SCALE GENOMIC DNA]</scope>
    <source>
        <strain evidence="4 5">Kroon</strain>
    </source>
</reference>
<dbReference type="Pfam" id="PF00651">
    <property type="entry name" value="BTB"/>
    <property type="match status" value="1"/>
</dbReference>
<dbReference type="SUPFAM" id="SSF54695">
    <property type="entry name" value="POZ domain"/>
    <property type="match status" value="1"/>
</dbReference>
<dbReference type="PROSITE" id="PS50181">
    <property type="entry name" value="FBOX"/>
    <property type="match status" value="1"/>
</dbReference>
<proteinExistence type="inferred from homology"/>
<evidence type="ECO:0000313" key="5">
    <source>
        <dbReference type="Proteomes" id="UP000240461"/>
    </source>
</evidence>
<dbReference type="EMBL" id="KM982402">
    <property type="protein sequence ID" value="AKI79801.1"/>
    <property type="molecule type" value="Genomic_DNA"/>
</dbReference>
<evidence type="ECO:0000313" key="4">
    <source>
        <dbReference type="EMBL" id="AKI79801.1"/>
    </source>
</evidence>
<dbReference type="InterPro" id="IPR011333">
    <property type="entry name" value="SKP1/BTB/POZ_sf"/>
</dbReference>
<keyword evidence="5" id="KW-1185">Reference proteome</keyword>
<dbReference type="InterPro" id="IPR000210">
    <property type="entry name" value="BTB/POZ_dom"/>
</dbReference>
<evidence type="ECO:0000259" key="2">
    <source>
        <dbReference type="PROSITE" id="PS50097"/>
    </source>
</evidence>
<name>A0A0G2Y9K4_9VIRU</name>
<dbReference type="KEGG" id="vg:80513599"/>